<dbReference type="PANTHER" id="PTHR10827:SF98">
    <property type="entry name" value="45 KDA CALCIUM-BINDING PROTEIN"/>
    <property type="match status" value="1"/>
</dbReference>
<dbReference type="SUPFAM" id="SSF47473">
    <property type="entry name" value="EF-hand"/>
    <property type="match status" value="1"/>
</dbReference>
<comment type="caution">
    <text evidence="5">The sequence shown here is derived from an EMBL/GenBank/DDBJ whole genome shotgun (WGS) entry which is preliminary data.</text>
</comment>
<dbReference type="PANTHER" id="PTHR10827">
    <property type="entry name" value="RETICULOCALBIN"/>
    <property type="match status" value="1"/>
</dbReference>
<sequence>MNRTTPYRRLLTAALCFTLPLATVACNSAMQEEELVVGEASAFLATSEESGDIGSDAVVDATAETLTSMSAEDVDTALEPTTDEPGICDFSARRQEVLQKYDANQNGSLDRAELKALRDELAAQTGAPRFVRAGMRVRHWAFWRVRWAFDENGDKALSAEERAALVDAMEARCERLRQGALEKFDTNKDGTLDEAERQAARQAIRTAWEQKRQELLTGYDTNGNGVLELSERAKLREDRLEAARARRQALLEQYDTNEDGRLSPEEALPLRQEIQRRIIEGQGAN</sequence>
<proteinExistence type="predicted"/>
<dbReference type="InterPro" id="IPR011992">
    <property type="entry name" value="EF-hand-dom_pair"/>
</dbReference>
<keyword evidence="3" id="KW-0732">Signal</keyword>
<evidence type="ECO:0000256" key="2">
    <source>
        <dbReference type="ARBA" id="ARBA00022737"/>
    </source>
</evidence>
<dbReference type="InterPro" id="IPR002048">
    <property type="entry name" value="EF_hand_dom"/>
</dbReference>
<dbReference type="GO" id="GO:0005509">
    <property type="term" value="F:calcium ion binding"/>
    <property type="evidence" value="ECO:0007669"/>
    <property type="project" value="InterPro"/>
</dbReference>
<dbReference type="Pfam" id="PF13202">
    <property type="entry name" value="EF-hand_5"/>
    <property type="match status" value="3"/>
</dbReference>
<dbReference type="Gene3D" id="1.10.238.10">
    <property type="entry name" value="EF-hand"/>
    <property type="match status" value="2"/>
</dbReference>
<feature type="chain" id="PRO_5001781316" description="EF-hand domain-containing protein" evidence="3">
    <location>
        <begin position="26"/>
        <end position="285"/>
    </location>
</feature>
<reference evidence="5 6" key="1">
    <citation type="submission" date="2014-07" db="EMBL/GenBank/DDBJ databases">
        <title>Draft Genome Sequence of Gephyronic Acid Producer, Cystobacter violaceus Strain Cb vi76.</title>
        <authorList>
            <person name="Stevens D.C."/>
            <person name="Young J."/>
            <person name="Carmichael R."/>
            <person name="Tan J."/>
            <person name="Taylor R.E."/>
        </authorList>
    </citation>
    <scope>NUCLEOTIDE SEQUENCE [LARGE SCALE GENOMIC DNA]</scope>
    <source>
        <strain evidence="5 6">Cb vi76</strain>
    </source>
</reference>
<evidence type="ECO:0000313" key="6">
    <source>
        <dbReference type="Proteomes" id="UP000028547"/>
    </source>
</evidence>
<dbReference type="Proteomes" id="UP000028547">
    <property type="component" value="Unassembled WGS sequence"/>
</dbReference>
<name>A0A084SFV4_9BACT</name>
<dbReference type="PROSITE" id="PS51257">
    <property type="entry name" value="PROKAR_LIPOPROTEIN"/>
    <property type="match status" value="1"/>
</dbReference>
<evidence type="ECO:0000313" key="5">
    <source>
        <dbReference type="EMBL" id="KFA87339.1"/>
    </source>
</evidence>
<dbReference type="RefSeq" id="WP_043412826.1">
    <property type="nucleotide sequence ID" value="NZ_JPMI01000388.1"/>
</dbReference>
<dbReference type="EMBL" id="JPMI01000388">
    <property type="protein sequence ID" value="KFA87339.1"/>
    <property type="molecule type" value="Genomic_DNA"/>
</dbReference>
<keyword evidence="2" id="KW-0677">Repeat</keyword>
<accession>A0A084SFV4</accession>
<dbReference type="PROSITE" id="PS50222">
    <property type="entry name" value="EF_HAND_2"/>
    <property type="match status" value="1"/>
</dbReference>
<feature type="domain" description="EF-hand" evidence="4">
    <location>
        <begin position="89"/>
        <end position="124"/>
    </location>
</feature>
<feature type="signal peptide" evidence="3">
    <location>
        <begin position="1"/>
        <end position="25"/>
    </location>
</feature>
<gene>
    <name evidence="5" type="ORF">Q664_48760</name>
</gene>
<organism evidence="5 6">
    <name type="scientific">Archangium violaceum Cb vi76</name>
    <dbReference type="NCBI Taxonomy" id="1406225"/>
    <lineage>
        <taxon>Bacteria</taxon>
        <taxon>Pseudomonadati</taxon>
        <taxon>Myxococcota</taxon>
        <taxon>Myxococcia</taxon>
        <taxon>Myxococcales</taxon>
        <taxon>Cystobacterineae</taxon>
        <taxon>Archangiaceae</taxon>
        <taxon>Archangium</taxon>
    </lineage>
</organism>
<evidence type="ECO:0000256" key="3">
    <source>
        <dbReference type="SAM" id="SignalP"/>
    </source>
</evidence>
<evidence type="ECO:0000256" key="1">
    <source>
        <dbReference type="ARBA" id="ARBA00022723"/>
    </source>
</evidence>
<dbReference type="InterPro" id="IPR018247">
    <property type="entry name" value="EF_Hand_1_Ca_BS"/>
</dbReference>
<dbReference type="PROSITE" id="PS00018">
    <property type="entry name" value="EF_HAND_1"/>
    <property type="match status" value="1"/>
</dbReference>
<evidence type="ECO:0000259" key="4">
    <source>
        <dbReference type="PROSITE" id="PS50222"/>
    </source>
</evidence>
<keyword evidence="1" id="KW-0479">Metal-binding</keyword>
<protein>
    <recommendedName>
        <fullName evidence="4">EF-hand domain-containing protein</fullName>
    </recommendedName>
</protein>
<dbReference type="AlphaFoldDB" id="A0A084SFV4"/>